<dbReference type="AlphaFoldDB" id="A0A1F7JAW4"/>
<dbReference type="InterPro" id="IPR035902">
    <property type="entry name" value="Nuc_phospho_transferase"/>
</dbReference>
<dbReference type="EMBL" id="MGAS01000001">
    <property type="protein sequence ID" value="OGK52736.1"/>
    <property type="molecule type" value="Genomic_DNA"/>
</dbReference>
<dbReference type="STRING" id="1802068.A3B02_00510"/>
<dbReference type="Gene3D" id="1.20.970.10">
    <property type="entry name" value="Transferase, Pyrimidine Nucleoside Phosphorylase, Chain C"/>
    <property type="match status" value="1"/>
</dbReference>
<dbReference type="InterPro" id="IPR005940">
    <property type="entry name" value="Anthranilate_Pribosyl_Tfrase"/>
</dbReference>
<dbReference type="SUPFAM" id="SSF47648">
    <property type="entry name" value="Nucleoside phosphorylase/phosphoribosyltransferase N-terminal domain"/>
    <property type="match status" value="1"/>
</dbReference>
<keyword evidence="1 5" id="KW-0328">Glycosyltransferase</keyword>
<reference evidence="5 6" key="1">
    <citation type="journal article" date="2016" name="Nat. Commun.">
        <title>Thousands of microbial genomes shed light on interconnected biogeochemical processes in an aquifer system.</title>
        <authorList>
            <person name="Anantharaman K."/>
            <person name="Brown C.T."/>
            <person name="Hug L.A."/>
            <person name="Sharon I."/>
            <person name="Castelle C.J."/>
            <person name="Probst A.J."/>
            <person name="Thomas B.C."/>
            <person name="Singh A."/>
            <person name="Wilkins M.J."/>
            <person name="Karaoz U."/>
            <person name="Brodie E.L."/>
            <person name="Williams K.H."/>
            <person name="Hubbard S.S."/>
            <person name="Banfield J.F."/>
        </authorList>
    </citation>
    <scope>NUCLEOTIDE SEQUENCE [LARGE SCALE GENOMIC DNA]</scope>
</reference>
<keyword evidence="2 5" id="KW-0808">Transferase</keyword>
<dbReference type="PANTHER" id="PTHR43285:SF2">
    <property type="entry name" value="ANTHRANILATE PHOSPHORIBOSYLTRANSFERASE"/>
    <property type="match status" value="1"/>
</dbReference>
<proteinExistence type="predicted"/>
<dbReference type="Proteomes" id="UP000178914">
    <property type="component" value="Unassembled WGS sequence"/>
</dbReference>
<dbReference type="InterPro" id="IPR000312">
    <property type="entry name" value="Glycosyl_Trfase_fam3"/>
</dbReference>
<evidence type="ECO:0000256" key="2">
    <source>
        <dbReference type="ARBA" id="ARBA00022679"/>
    </source>
</evidence>
<dbReference type="GO" id="GO:0005829">
    <property type="term" value="C:cytosol"/>
    <property type="evidence" value="ECO:0007669"/>
    <property type="project" value="TreeGrafter"/>
</dbReference>
<name>A0A1F7JAW4_9BACT</name>
<dbReference type="InterPro" id="IPR017459">
    <property type="entry name" value="Glycosyl_Trfase_fam3_N_dom"/>
</dbReference>
<sequence>MQNLSNATKLIAKIVDGKNLTATESEKVFKDVFLYDTAGFHLTALIAAIHAKGETEEELLGFVRAHEKLGNYIKVDIPIDQITDLAGSGGGAFKSFNISTTASFVVAGAGYTVVKEAFFAVTSPTGSADVFAELGMNVFEISASDIKHTLETVGICCGYYPAISPRLKNRGVLNKKILMEHKLQIRTPYHIASNVLSPVKMNRRIYGCYDEKYLPILAKLFAKLKFKHTLVFTGLDGFPEISTVGKTKVIEQKGNTFKEFTLVPSDLGLKKAQLKDIQTGGREQNMIDFLRIIHGIEKGSKRDIVLANASVSFYVMRKVKDFKEGTALARKIIESGKAKEKLENLVNEIGDKKKYHNWLKRAGLG</sequence>
<dbReference type="Pfam" id="PF00591">
    <property type="entry name" value="Glycos_transf_3"/>
    <property type="match status" value="1"/>
</dbReference>
<dbReference type="GO" id="GO:0000162">
    <property type="term" value="P:L-tryptophan biosynthetic process"/>
    <property type="evidence" value="ECO:0007669"/>
    <property type="project" value="InterPro"/>
</dbReference>
<evidence type="ECO:0000313" key="6">
    <source>
        <dbReference type="Proteomes" id="UP000178914"/>
    </source>
</evidence>
<dbReference type="InterPro" id="IPR036320">
    <property type="entry name" value="Glycosyl_Trfase_fam3_N_dom_sf"/>
</dbReference>
<dbReference type="Pfam" id="PF02885">
    <property type="entry name" value="Glycos_trans_3N"/>
    <property type="match status" value="1"/>
</dbReference>
<comment type="caution">
    <text evidence="5">The sequence shown here is derived from an EMBL/GenBank/DDBJ whole genome shotgun (WGS) entry which is preliminary data.</text>
</comment>
<dbReference type="GO" id="GO:0004048">
    <property type="term" value="F:anthranilate phosphoribosyltransferase activity"/>
    <property type="evidence" value="ECO:0007669"/>
    <property type="project" value="InterPro"/>
</dbReference>
<protein>
    <submittedName>
        <fullName evidence="5">Anthranilate phosphoribosyltransferase</fullName>
    </submittedName>
</protein>
<gene>
    <name evidence="5" type="ORF">A3B02_00510</name>
</gene>
<evidence type="ECO:0000313" key="5">
    <source>
        <dbReference type="EMBL" id="OGK52736.1"/>
    </source>
</evidence>
<dbReference type="SUPFAM" id="SSF52418">
    <property type="entry name" value="Nucleoside phosphorylase/phosphoribosyltransferase catalytic domain"/>
    <property type="match status" value="1"/>
</dbReference>
<accession>A0A1F7JAW4</accession>
<evidence type="ECO:0000256" key="1">
    <source>
        <dbReference type="ARBA" id="ARBA00022676"/>
    </source>
</evidence>
<dbReference type="PANTHER" id="PTHR43285">
    <property type="entry name" value="ANTHRANILATE PHOSPHORIBOSYLTRANSFERASE"/>
    <property type="match status" value="1"/>
</dbReference>
<feature type="domain" description="Glycosyl transferase family 3 N-terminal" evidence="4">
    <location>
        <begin position="9"/>
        <end position="65"/>
    </location>
</feature>
<evidence type="ECO:0000259" key="3">
    <source>
        <dbReference type="Pfam" id="PF00591"/>
    </source>
</evidence>
<dbReference type="Gene3D" id="3.40.1030.10">
    <property type="entry name" value="Nucleoside phosphorylase/phosphoribosyltransferase catalytic domain"/>
    <property type="match status" value="1"/>
</dbReference>
<feature type="domain" description="Glycosyl transferase family 3" evidence="3">
    <location>
        <begin position="81"/>
        <end position="338"/>
    </location>
</feature>
<dbReference type="NCBIfam" id="TIGR01245">
    <property type="entry name" value="trpD"/>
    <property type="match status" value="1"/>
</dbReference>
<evidence type="ECO:0000259" key="4">
    <source>
        <dbReference type="Pfam" id="PF02885"/>
    </source>
</evidence>
<organism evidence="5 6">
    <name type="scientific">Candidatus Roizmanbacteria bacterium RIFCSPLOWO2_01_FULL_42_14</name>
    <dbReference type="NCBI Taxonomy" id="1802068"/>
    <lineage>
        <taxon>Bacteria</taxon>
        <taxon>Candidatus Roizmaniibacteriota</taxon>
    </lineage>
</organism>